<dbReference type="InterPro" id="IPR043472">
    <property type="entry name" value="Macro_dom-like"/>
</dbReference>
<dbReference type="Pfam" id="PF14519">
    <property type="entry name" value="Macro_2"/>
    <property type="match status" value="1"/>
</dbReference>
<proteinExistence type="predicted"/>
<evidence type="ECO:0000313" key="2">
    <source>
        <dbReference type="EMBL" id="CUS20642.1"/>
    </source>
</evidence>
<reference evidence="3" key="1">
    <citation type="submission" date="2015-10" db="EMBL/GenBank/DDBJ databases">
        <authorList>
            <person name="Devillers H."/>
        </authorList>
    </citation>
    <scope>NUCLEOTIDE SEQUENCE [LARGE SCALE GENOMIC DNA]</scope>
</reference>
<protein>
    <submittedName>
        <fullName evidence="2">LAQU0S01e11298g1_1</fullName>
    </submittedName>
</protein>
<dbReference type="SUPFAM" id="SSF52949">
    <property type="entry name" value="Macro domain-like"/>
    <property type="match status" value="1"/>
</dbReference>
<organism evidence="2 3">
    <name type="scientific">Lachancea quebecensis</name>
    <dbReference type="NCBI Taxonomy" id="1654605"/>
    <lineage>
        <taxon>Eukaryota</taxon>
        <taxon>Fungi</taxon>
        <taxon>Dikarya</taxon>
        <taxon>Ascomycota</taxon>
        <taxon>Saccharomycotina</taxon>
        <taxon>Saccharomycetes</taxon>
        <taxon>Saccharomycetales</taxon>
        <taxon>Saccharomycetaceae</taxon>
        <taxon>Lachancea</taxon>
    </lineage>
</organism>
<dbReference type="InterPro" id="IPR028071">
    <property type="entry name" value="Macro-like_dom"/>
</dbReference>
<sequence length="247" mass="27553">MQVILLDKNKALVSLWKKGLESFKYVSFHTGTLEDLPREMLGTNAAVVSPGNSFGFLGGGFDLAIQSFFGGKDFEKFFKKQIGQFYKPVGEATIVDLDHWARNGIRYIVHIPTVVAPTRKIFDAERPIETGYQLVFNAMWSALVHTPKEVESLIVPGLGTGYLGVPEAVCSKSMVFALKMFSAGKIMSVELRNVLIMHFLGFRYEGFFPATYKEECAKLGIDLDKLKHFDVCEHPVTNLLPNGHLSI</sequence>
<name>A0A0P1KL67_9SACH</name>
<gene>
    <name evidence="2" type="ORF">LAQU0_S01e11298g</name>
</gene>
<dbReference type="PROSITE" id="PS51154">
    <property type="entry name" value="MACRO"/>
    <property type="match status" value="1"/>
</dbReference>
<dbReference type="EMBL" id="LN890560">
    <property type="protein sequence ID" value="CUS20642.1"/>
    <property type="molecule type" value="Genomic_DNA"/>
</dbReference>
<feature type="domain" description="Macro" evidence="1">
    <location>
        <begin position="13"/>
        <end position="195"/>
    </location>
</feature>
<dbReference type="OrthoDB" id="6082470at2759"/>
<dbReference type="InterPro" id="IPR002589">
    <property type="entry name" value="Macro_dom"/>
</dbReference>
<evidence type="ECO:0000313" key="3">
    <source>
        <dbReference type="Proteomes" id="UP000236544"/>
    </source>
</evidence>
<dbReference type="Proteomes" id="UP000236544">
    <property type="component" value="Unassembled WGS sequence"/>
</dbReference>
<dbReference type="Gene3D" id="3.40.220.10">
    <property type="entry name" value="Leucine Aminopeptidase, subunit E, domain 1"/>
    <property type="match status" value="1"/>
</dbReference>
<dbReference type="SMART" id="SM00506">
    <property type="entry name" value="A1pp"/>
    <property type="match status" value="1"/>
</dbReference>
<dbReference type="AlphaFoldDB" id="A0A0P1KL67"/>
<accession>A0A0P1KL67</accession>
<evidence type="ECO:0000259" key="1">
    <source>
        <dbReference type="PROSITE" id="PS51154"/>
    </source>
</evidence>
<keyword evidence="3" id="KW-1185">Reference proteome</keyword>